<reference evidence="2 3" key="1">
    <citation type="submission" date="2024-11" db="EMBL/GenBank/DDBJ databases">
        <title>A near-complete genome assembly of Cinchona calisaya.</title>
        <authorList>
            <person name="Lian D.C."/>
            <person name="Zhao X.W."/>
            <person name="Wei L."/>
        </authorList>
    </citation>
    <scope>NUCLEOTIDE SEQUENCE [LARGE SCALE GENOMIC DNA]</scope>
    <source>
        <tissue evidence="2">Nenye</tissue>
    </source>
</reference>
<dbReference type="AlphaFoldDB" id="A0ABD2ZNU5"/>
<sequence length="106" mass="11701">MAVAIAEQPQNTRTGIDPIMAPRSSMITSKESVNADAEVPCHVETGSCFAHNMLSHSNGQCSLNEGMLRSESFFVDNHNMFSDEKLIEMFDGMSRELDSSSKVRET</sequence>
<gene>
    <name evidence="2" type="ORF">ACH5RR_017976</name>
</gene>
<dbReference type="Proteomes" id="UP001630127">
    <property type="component" value="Unassembled WGS sequence"/>
</dbReference>
<evidence type="ECO:0000313" key="3">
    <source>
        <dbReference type="Proteomes" id="UP001630127"/>
    </source>
</evidence>
<accession>A0ABD2ZNU5</accession>
<dbReference type="EMBL" id="JBJUIK010000008">
    <property type="protein sequence ID" value="KAL3519827.1"/>
    <property type="molecule type" value="Genomic_DNA"/>
</dbReference>
<protein>
    <submittedName>
        <fullName evidence="2">Uncharacterized protein</fullName>
    </submittedName>
</protein>
<evidence type="ECO:0000313" key="2">
    <source>
        <dbReference type="EMBL" id="KAL3519827.1"/>
    </source>
</evidence>
<keyword evidence="3" id="KW-1185">Reference proteome</keyword>
<name>A0ABD2ZNU5_9GENT</name>
<comment type="caution">
    <text evidence="2">The sequence shown here is derived from an EMBL/GenBank/DDBJ whole genome shotgun (WGS) entry which is preliminary data.</text>
</comment>
<organism evidence="2 3">
    <name type="scientific">Cinchona calisaya</name>
    <dbReference type="NCBI Taxonomy" id="153742"/>
    <lineage>
        <taxon>Eukaryota</taxon>
        <taxon>Viridiplantae</taxon>
        <taxon>Streptophyta</taxon>
        <taxon>Embryophyta</taxon>
        <taxon>Tracheophyta</taxon>
        <taxon>Spermatophyta</taxon>
        <taxon>Magnoliopsida</taxon>
        <taxon>eudicotyledons</taxon>
        <taxon>Gunneridae</taxon>
        <taxon>Pentapetalae</taxon>
        <taxon>asterids</taxon>
        <taxon>lamiids</taxon>
        <taxon>Gentianales</taxon>
        <taxon>Rubiaceae</taxon>
        <taxon>Cinchonoideae</taxon>
        <taxon>Cinchoneae</taxon>
        <taxon>Cinchona</taxon>
    </lineage>
</organism>
<evidence type="ECO:0000256" key="1">
    <source>
        <dbReference type="SAM" id="MobiDB-lite"/>
    </source>
</evidence>
<proteinExistence type="predicted"/>
<feature type="region of interest" description="Disordered" evidence="1">
    <location>
        <begin position="1"/>
        <end position="21"/>
    </location>
</feature>